<dbReference type="Proteomes" id="UP000287033">
    <property type="component" value="Unassembled WGS sequence"/>
</dbReference>
<dbReference type="AlphaFoldDB" id="A0A401TBD9"/>
<accession>A0A401TBD9</accession>
<proteinExistence type="predicted"/>
<evidence type="ECO:0000313" key="1">
    <source>
        <dbReference type="EMBL" id="GCC39968.1"/>
    </source>
</evidence>
<evidence type="ECO:0000313" key="2">
    <source>
        <dbReference type="Proteomes" id="UP000287033"/>
    </source>
</evidence>
<dbReference type="EMBL" id="BEZZ01024918">
    <property type="protein sequence ID" value="GCC39968.1"/>
    <property type="molecule type" value="Genomic_DNA"/>
</dbReference>
<comment type="caution">
    <text evidence="1">The sequence shown here is derived from an EMBL/GenBank/DDBJ whole genome shotgun (WGS) entry which is preliminary data.</text>
</comment>
<gene>
    <name evidence="1" type="ORF">chiPu_0023673</name>
</gene>
<protein>
    <submittedName>
        <fullName evidence="1">Uncharacterized protein</fullName>
    </submittedName>
</protein>
<sequence length="57" mass="6485">QIFGPPANWNGCPRAGGSECQRKVHFTVSWCQLLPLTNDWETFPFVYQSARDSSEKP</sequence>
<keyword evidence="2" id="KW-1185">Reference proteome</keyword>
<name>A0A401TBD9_CHIPU</name>
<feature type="non-terminal residue" evidence="1">
    <location>
        <position position="1"/>
    </location>
</feature>
<reference evidence="1 2" key="1">
    <citation type="journal article" date="2018" name="Nat. Ecol. Evol.">
        <title>Shark genomes provide insights into elasmobranch evolution and the origin of vertebrates.</title>
        <authorList>
            <person name="Hara Y"/>
            <person name="Yamaguchi K"/>
            <person name="Onimaru K"/>
            <person name="Kadota M"/>
            <person name="Koyanagi M"/>
            <person name="Keeley SD"/>
            <person name="Tatsumi K"/>
            <person name="Tanaka K"/>
            <person name="Motone F"/>
            <person name="Kageyama Y"/>
            <person name="Nozu R"/>
            <person name="Adachi N"/>
            <person name="Nishimura O"/>
            <person name="Nakagawa R"/>
            <person name="Tanegashima C"/>
            <person name="Kiyatake I"/>
            <person name="Matsumoto R"/>
            <person name="Murakumo K"/>
            <person name="Nishida K"/>
            <person name="Terakita A"/>
            <person name="Kuratani S"/>
            <person name="Sato K"/>
            <person name="Hyodo S Kuraku.S."/>
        </authorList>
    </citation>
    <scope>NUCLEOTIDE SEQUENCE [LARGE SCALE GENOMIC DNA]</scope>
</reference>
<organism evidence="1 2">
    <name type="scientific">Chiloscyllium punctatum</name>
    <name type="common">Brownbanded bambooshark</name>
    <name type="synonym">Hemiscyllium punctatum</name>
    <dbReference type="NCBI Taxonomy" id="137246"/>
    <lineage>
        <taxon>Eukaryota</taxon>
        <taxon>Metazoa</taxon>
        <taxon>Chordata</taxon>
        <taxon>Craniata</taxon>
        <taxon>Vertebrata</taxon>
        <taxon>Chondrichthyes</taxon>
        <taxon>Elasmobranchii</taxon>
        <taxon>Galeomorphii</taxon>
        <taxon>Galeoidea</taxon>
        <taxon>Orectolobiformes</taxon>
        <taxon>Hemiscylliidae</taxon>
        <taxon>Chiloscyllium</taxon>
    </lineage>
</organism>